<keyword evidence="1" id="KW-0496">Mitochondrion</keyword>
<accession>A0A1Y0B497</accession>
<dbReference type="AlphaFoldDB" id="A0A1Y0B497"/>
<organism evidence="1">
    <name type="scientific">Utricularia reniformis</name>
    <dbReference type="NCBI Taxonomy" id="192314"/>
    <lineage>
        <taxon>Eukaryota</taxon>
        <taxon>Viridiplantae</taxon>
        <taxon>Streptophyta</taxon>
        <taxon>Embryophyta</taxon>
        <taxon>Tracheophyta</taxon>
        <taxon>Spermatophyta</taxon>
        <taxon>Magnoliopsida</taxon>
        <taxon>eudicotyledons</taxon>
        <taxon>Gunneridae</taxon>
        <taxon>Pentapetalae</taxon>
        <taxon>asterids</taxon>
        <taxon>lamiids</taxon>
        <taxon>Lamiales</taxon>
        <taxon>Lentibulariaceae</taxon>
        <taxon>Utricularia</taxon>
    </lineage>
</organism>
<dbReference type="EMBL" id="KY774314">
    <property type="protein sequence ID" value="ART32213.1"/>
    <property type="molecule type" value="Genomic_DNA"/>
</dbReference>
<evidence type="ECO:0000313" key="1">
    <source>
        <dbReference type="EMBL" id="ART32213.1"/>
    </source>
</evidence>
<name>A0A1Y0B497_9LAMI</name>
<reference evidence="1" key="1">
    <citation type="submission" date="2017-03" db="EMBL/GenBank/DDBJ databases">
        <title>The mitochondrial genome of the carnivorous plant Utricularia reniformis (Lentibulariaceae): structure, comparative analysis and evolutionary landmarks.</title>
        <authorList>
            <person name="Silva S.R."/>
            <person name="Alvarenga D.O."/>
            <person name="Michael T.P."/>
            <person name="Miranda V.F.O."/>
            <person name="Varani A.M."/>
        </authorList>
    </citation>
    <scope>NUCLEOTIDE SEQUENCE</scope>
</reference>
<gene>
    <name evidence="1" type="ORF">AEK19_MT2056</name>
</gene>
<geneLocation type="mitochondrion" evidence="1"/>
<proteinExistence type="predicted"/>
<sequence>MTFSSCDLSSGFPVSVMLVSSRSACIPVALGPIARLSPYMKTASFRVILVYAQLLPKTTKKGALPVSWRFDLAFDDSFFPIFIPFKKEGSLGSESKSKPLK</sequence>
<protein>
    <submittedName>
        <fullName evidence="1">Uncharacterized protein</fullName>
    </submittedName>
</protein>